<reference evidence="8 9" key="1">
    <citation type="submission" date="2021-03" db="EMBL/GenBank/DDBJ databases">
        <title>Genomic Encyclopedia of Type Strains, Phase IV (KMG-IV): sequencing the most valuable type-strain genomes for metagenomic binning, comparative biology and taxonomic classification.</title>
        <authorList>
            <person name="Goeker M."/>
        </authorList>
    </citation>
    <scope>NUCLEOTIDE SEQUENCE [LARGE SCALE GENOMIC DNA]</scope>
    <source>
        <strain evidence="8 9">DSM 14349</strain>
    </source>
</reference>
<dbReference type="PROSITE" id="PS51130">
    <property type="entry name" value="PDXT_SNO_2"/>
    <property type="match status" value="1"/>
</dbReference>
<dbReference type="InterPro" id="IPR029062">
    <property type="entry name" value="Class_I_gatase-like"/>
</dbReference>
<dbReference type="Proteomes" id="UP001519272">
    <property type="component" value="Unassembled WGS sequence"/>
</dbReference>
<comment type="pathway">
    <text evidence="7">Cofactor biosynthesis; pyridoxal 5'-phosphate biosynthesis.</text>
</comment>
<dbReference type="PANTHER" id="PTHR31559:SF0">
    <property type="entry name" value="PYRIDOXAL 5'-PHOSPHATE SYNTHASE SUBUNIT SNO1-RELATED"/>
    <property type="match status" value="1"/>
</dbReference>
<feature type="binding site" evidence="7">
    <location>
        <begin position="133"/>
        <end position="134"/>
    </location>
    <ligand>
        <name>L-glutamine</name>
        <dbReference type="ChEBI" id="CHEBI:58359"/>
    </ligand>
</feature>
<dbReference type="PROSITE" id="PS51273">
    <property type="entry name" value="GATASE_TYPE_1"/>
    <property type="match status" value="1"/>
</dbReference>
<comment type="subunit">
    <text evidence="7">In the presence of PdxS, forms a dodecamer of heterodimers. Only shows activity in the heterodimer.</text>
</comment>
<dbReference type="PANTHER" id="PTHR31559">
    <property type="entry name" value="PYRIDOXAL 5'-PHOSPHATE SYNTHASE SUBUNIT SNO"/>
    <property type="match status" value="1"/>
</dbReference>
<dbReference type="NCBIfam" id="TIGR03800">
    <property type="entry name" value="PLP_synth_Pdx2"/>
    <property type="match status" value="1"/>
</dbReference>
<organism evidence="8 9">
    <name type="scientific">Paenibacillus turicensis</name>
    <dbReference type="NCBI Taxonomy" id="160487"/>
    <lineage>
        <taxon>Bacteria</taxon>
        <taxon>Bacillati</taxon>
        <taxon>Bacillota</taxon>
        <taxon>Bacilli</taxon>
        <taxon>Bacillales</taxon>
        <taxon>Paenibacillaceae</taxon>
        <taxon>Paenibacillus</taxon>
    </lineage>
</organism>
<comment type="similarity">
    <text evidence="1 7">Belongs to the glutaminase PdxT/SNO family.</text>
</comment>
<accession>A0ABS4FMY0</accession>
<evidence type="ECO:0000256" key="6">
    <source>
        <dbReference type="ARBA" id="ARBA00049534"/>
    </source>
</evidence>
<keyword evidence="5 7" id="KW-0456">Lyase</keyword>
<dbReference type="InterPro" id="IPR002161">
    <property type="entry name" value="PdxT/SNO"/>
</dbReference>
<evidence type="ECO:0000256" key="2">
    <source>
        <dbReference type="ARBA" id="ARBA00022801"/>
    </source>
</evidence>
<dbReference type="SMART" id="SM01211">
    <property type="entry name" value="GATase_5"/>
    <property type="match status" value="1"/>
</dbReference>
<dbReference type="RefSeq" id="WP_210087629.1">
    <property type="nucleotide sequence ID" value="NZ_JAGGKG010000002.1"/>
</dbReference>
<comment type="catalytic activity">
    <reaction evidence="6 7">
        <text>L-glutamine + H2O = L-glutamate + NH4(+)</text>
        <dbReference type="Rhea" id="RHEA:15889"/>
        <dbReference type="ChEBI" id="CHEBI:15377"/>
        <dbReference type="ChEBI" id="CHEBI:28938"/>
        <dbReference type="ChEBI" id="CHEBI:29985"/>
        <dbReference type="ChEBI" id="CHEBI:58359"/>
        <dbReference type="EC" id="3.5.1.2"/>
    </reaction>
</comment>
<keyword evidence="2 7" id="KW-0378">Hydrolase</keyword>
<dbReference type="EMBL" id="JAGGKG010000002">
    <property type="protein sequence ID" value="MBP1903936.1"/>
    <property type="molecule type" value="Genomic_DNA"/>
</dbReference>
<keyword evidence="3 7" id="KW-0663">Pyridoxal phosphate</keyword>
<keyword evidence="9" id="KW-1185">Reference proteome</keyword>
<gene>
    <name evidence="7" type="primary">pdxT</name>
    <name evidence="8" type="ORF">J2Z32_000553</name>
</gene>
<protein>
    <recommendedName>
        <fullName evidence="7">Pyridoxal 5'-phosphate synthase subunit PdxT</fullName>
        <ecNumber evidence="7">4.3.3.6</ecNumber>
    </recommendedName>
    <alternativeName>
        <fullName evidence="7">Pdx2</fullName>
    </alternativeName>
    <alternativeName>
        <fullName evidence="7">Pyridoxal 5'-phosphate synthase glutaminase subunit</fullName>
        <ecNumber evidence="7">3.5.1.2</ecNumber>
    </alternativeName>
</protein>
<evidence type="ECO:0000313" key="9">
    <source>
        <dbReference type="Proteomes" id="UP001519272"/>
    </source>
</evidence>
<name>A0ABS4FMY0_9BACL</name>
<comment type="catalytic activity">
    <reaction evidence="7">
        <text>aldehydo-D-ribose 5-phosphate + D-glyceraldehyde 3-phosphate + L-glutamine = pyridoxal 5'-phosphate + L-glutamate + phosphate + 3 H2O + H(+)</text>
        <dbReference type="Rhea" id="RHEA:31507"/>
        <dbReference type="ChEBI" id="CHEBI:15377"/>
        <dbReference type="ChEBI" id="CHEBI:15378"/>
        <dbReference type="ChEBI" id="CHEBI:29985"/>
        <dbReference type="ChEBI" id="CHEBI:43474"/>
        <dbReference type="ChEBI" id="CHEBI:58273"/>
        <dbReference type="ChEBI" id="CHEBI:58359"/>
        <dbReference type="ChEBI" id="CHEBI:59776"/>
        <dbReference type="ChEBI" id="CHEBI:597326"/>
        <dbReference type="EC" id="4.3.3.6"/>
    </reaction>
</comment>
<dbReference type="InterPro" id="IPR021196">
    <property type="entry name" value="PdxT/SNO_CS"/>
</dbReference>
<dbReference type="HAMAP" id="MF_01615">
    <property type="entry name" value="PdxT"/>
    <property type="match status" value="1"/>
</dbReference>
<dbReference type="PROSITE" id="PS01236">
    <property type="entry name" value="PDXT_SNO_1"/>
    <property type="match status" value="1"/>
</dbReference>
<feature type="active site" description="Nucleophile" evidence="7">
    <location>
        <position position="79"/>
    </location>
</feature>
<dbReference type="Pfam" id="PF01174">
    <property type="entry name" value="SNO"/>
    <property type="match status" value="1"/>
</dbReference>
<comment type="function">
    <text evidence="7">Catalyzes the hydrolysis of glutamine to glutamate and ammonia as part of the biosynthesis of pyridoxal 5'-phosphate. The resulting ammonia molecule is channeled to the active site of PdxS.</text>
</comment>
<dbReference type="PIRSF" id="PIRSF005639">
    <property type="entry name" value="Glut_amidoT_SNO"/>
    <property type="match status" value="1"/>
</dbReference>
<sequence>MLKVGVLALQGAVAEHISLIEQVGATAIQIKRKEQLADIDGLIIPGGESTTIGKLLRRFDFIEAITQFSDQKKPILGTCAGMIVLAKSVEGQEPHLGLMDIHVVRNAYGRQQESFETSLYLKGLERQLQAVFIRAPLIDSIGENVEVIAEHEGRIVAAKQEHLLAVSFHPELTDDTGLHQYFVNMIKQYSKETHHTKALSITN</sequence>
<feature type="binding site" evidence="7">
    <location>
        <begin position="47"/>
        <end position="49"/>
    </location>
    <ligand>
        <name>L-glutamine</name>
        <dbReference type="ChEBI" id="CHEBI:58359"/>
    </ligand>
</feature>
<dbReference type="CDD" id="cd01749">
    <property type="entry name" value="GATase1_PB"/>
    <property type="match status" value="1"/>
</dbReference>
<dbReference type="EC" id="4.3.3.6" evidence="7"/>
<evidence type="ECO:0000256" key="4">
    <source>
        <dbReference type="ARBA" id="ARBA00022962"/>
    </source>
</evidence>
<dbReference type="GO" id="GO:0036381">
    <property type="term" value="F:pyridoxal 5'-phosphate synthase (glutamine hydrolysing) activity"/>
    <property type="evidence" value="ECO:0007669"/>
    <property type="project" value="UniProtKB-EC"/>
</dbReference>
<evidence type="ECO:0000256" key="7">
    <source>
        <dbReference type="HAMAP-Rule" id="MF_01615"/>
    </source>
</evidence>
<dbReference type="Gene3D" id="3.40.50.880">
    <property type="match status" value="1"/>
</dbReference>
<feature type="active site" description="Charge relay system" evidence="7">
    <location>
        <position position="171"/>
    </location>
</feature>
<comment type="caution">
    <text evidence="8">The sequence shown here is derived from an EMBL/GenBank/DDBJ whole genome shotgun (WGS) entry which is preliminary data.</text>
</comment>
<dbReference type="SUPFAM" id="SSF52317">
    <property type="entry name" value="Class I glutamine amidotransferase-like"/>
    <property type="match status" value="1"/>
</dbReference>
<dbReference type="EC" id="3.5.1.2" evidence="7"/>
<evidence type="ECO:0000256" key="3">
    <source>
        <dbReference type="ARBA" id="ARBA00022898"/>
    </source>
</evidence>
<evidence type="ECO:0000256" key="1">
    <source>
        <dbReference type="ARBA" id="ARBA00008345"/>
    </source>
</evidence>
<evidence type="ECO:0000313" key="8">
    <source>
        <dbReference type="EMBL" id="MBP1903936.1"/>
    </source>
</evidence>
<proteinExistence type="inferred from homology"/>
<feature type="binding site" evidence="7">
    <location>
        <position position="105"/>
    </location>
    <ligand>
        <name>L-glutamine</name>
        <dbReference type="ChEBI" id="CHEBI:58359"/>
    </ligand>
</feature>
<feature type="active site" description="Charge relay system" evidence="7">
    <location>
        <position position="169"/>
    </location>
</feature>
<evidence type="ECO:0000256" key="5">
    <source>
        <dbReference type="ARBA" id="ARBA00023239"/>
    </source>
</evidence>
<keyword evidence="4 7" id="KW-0315">Glutamine amidotransferase</keyword>